<keyword evidence="1" id="KW-0812">Transmembrane</keyword>
<keyword evidence="1" id="KW-1133">Transmembrane helix</keyword>
<dbReference type="Proteomes" id="UP000646776">
    <property type="component" value="Unassembled WGS sequence"/>
</dbReference>
<keyword evidence="3" id="KW-1185">Reference proteome</keyword>
<accession>A0A918HL10</accession>
<dbReference type="AlphaFoldDB" id="A0A918HL10"/>
<proteinExistence type="predicted"/>
<organism evidence="2 3">
    <name type="scientific">Streptomyces phaeofaciens</name>
    <dbReference type="NCBI Taxonomy" id="68254"/>
    <lineage>
        <taxon>Bacteria</taxon>
        <taxon>Bacillati</taxon>
        <taxon>Actinomycetota</taxon>
        <taxon>Actinomycetes</taxon>
        <taxon>Kitasatosporales</taxon>
        <taxon>Streptomycetaceae</taxon>
        <taxon>Streptomyces</taxon>
    </lineage>
</organism>
<feature type="transmembrane region" description="Helical" evidence="1">
    <location>
        <begin position="73"/>
        <end position="94"/>
    </location>
</feature>
<evidence type="ECO:0000313" key="3">
    <source>
        <dbReference type="Proteomes" id="UP000646776"/>
    </source>
</evidence>
<reference evidence="2" key="1">
    <citation type="journal article" date="2014" name="Int. J. Syst. Evol. Microbiol.">
        <title>Complete genome sequence of Corynebacterium casei LMG S-19264T (=DSM 44701T), isolated from a smear-ripened cheese.</title>
        <authorList>
            <consortium name="US DOE Joint Genome Institute (JGI-PGF)"/>
            <person name="Walter F."/>
            <person name="Albersmeier A."/>
            <person name="Kalinowski J."/>
            <person name="Ruckert C."/>
        </authorList>
    </citation>
    <scope>NUCLEOTIDE SEQUENCE</scope>
    <source>
        <strain evidence="2">JCM 4125</strain>
    </source>
</reference>
<name>A0A918HL10_9ACTN</name>
<comment type="caution">
    <text evidence="2">The sequence shown here is derived from an EMBL/GenBank/DDBJ whole genome shotgun (WGS) entry which is preliminary data.</text>
</comment>
<keyword evidence="1" id="KW-0472">Membrane</keyword>
<gene>
    <name evidence="2" type="ORF">GCM10010226_55840</name>
</gene>
<sequence>MLERGLGGLVAADRSRPAHDVVVEPPAGRLVECGDGSDAGAGCFLRGESFSDLPASCLCTGRTGRRNREETPMMVTGLVVIGALLVGACSWHLMRRYKGRS</sequence>
<reference evidence="2" key="2">
    <citation type="submission" date="2020-09" db="EMBL/GenBank/DDBJ databases">
        <authorList>
            <person name="Sun Q."/>
            <person name="Ohkuma M."/>
        </authorList>
    </citation>
    <scope>NUCLEOTIDE SEQUENCE</scope>
    <source>
        <strain evidence="2">JCM 4125</strain>
    </source>
</reference>
<evidence type="ECO:0000256" key="1">
    <source>
        <dbReference type="SAM" id="Phobius"/>
    </source>
</evidence>
<dbReference type="EMBL" id="BMSA01000018">
    <property type="protein sequence ID" value="GGT70770.1"/>
    <property type="molecule type" value="Genomic_DNA"/>
</dbReference>
<evidence type="ECO:0000313" key="2">
    <source>
        <dbReference type="EMBL" id="GGT70770.1"/>
    </source>
</evidence>
<protein>
    <submittedName>
        <fullName evidence="2">Uncharacterized protein</fullName>
    </submittedName>
</protein>